<dbReference type="InterPro" id="IPR023486">
    <property type="entry name" value="TFIIB_CS"/>
</dbReference>
<dbReference type="EMBL" id="JAVRRJ010000005">
    <property type="protein sequence ID" value="KAK5084668.1"/>
    <property type="molecule type" value="Genomic_DNA"/>
</dbReference>
<dbReference type="GO" id="GO:0017025">
    <property type="term" value="F:TBP-class protein binding"/>
    <property type="evidence" value="ECO:0007669"/>
    <property type="project" value="InterPro"/>
</dbReference>
<dbReference type="GO" id="GO:0000126">
    <property type="term" value="C:transcription factor TFIIIB complex"/>
    <property type="evidence" value="ECO:0007669"/>
    <property type="project" value="TreeGrafter"/>
</dbReference>
<proteinExistence type="inferred from homology"/>
<dbReference type="Pfam" id="PF00382">
    <property type="entry name" value="TFIIB"/>
    <property type="match status" value="1"/>
</dbReference>
<dbReference type="SUPFAM" id="SSF47954">
    <property type="entry name" value="Cyclin-like"/>
    <property type="match status" value="1"/>
</dbReference>
<dbReference type="InterPro" id="IPR036915">
    <property type="entry name" value="Cyclin-like_sf"/>
</dbReference>
<organism evidence="14 15">
    <name type="scientific">Lithohypha guttulata</name>
    <dbReference type="NCBI Taxonomy" id="1690604"/>
    <lineage>
        <taxon>Eukaryota</taxon>
        <taxon>Fungi</taxon>
        <taxon>Dikarya</taxon>
        <taxon>Ascomycota</taxon>
        <taxon>Pezizomycotina</taxon>
        <taxon>Eurotiomycetes</taxon>
        <taxon>Chaetothyriomycetidae</taxon>
        <taxon>Chaetothyriales</taxon>
        <taxon>Trichomeriaceae</taxon>
        <taxon>Lithohypha</taxon>
    </lineage>
</organism>
<comment type="similarity">
    <text evidence="2">Belongs to the TFIIB family.</text>
</comment>
<reference evidence="14 15" key="1">
    <citation type="submission" date="2023-08" db="EMBL/GenBank/DDBJ databases">
        <title>Black Yeasts Isolated from many extreme environments.</title>
        <authorList>
            <person name="Coleine C."/>
            <person name="Stajich J.E."/>
            <person name="Selbmann L."/>
        </authorList>
    </citation>
    <scope>NUCLEOTIDE SEQUENCE [LARGE SCALE GENOMIC DNA]</scope>
    <source>
        <strain evidence="14 15">CCFEE 5910</strain>
    </source>
</reference>
<dbReference type="Proteomes" id="UP001309876">
    <property type="component" value="Unassembled WGS sequence"/>
</dbReference>
<keyword evidence="8" id="KW-0804">Transcription</keyword>
<dbReference type="PANTHER" id="PTHR11618:SF4">
    <property type="entry name" value="TRANSCRIPTION FACTOR IIIB 90 KDA SUBUNIT"/>
    <property type="match status" value="1"/>
</dbReference>
<evidence type="ECO:0000256" key="5">
    <source>
        <dbReference type="ARBA" id="ARBA00022771"/>
    </source>
</evidence>
<evidence type="ECO:0000256" key="8">
    <source>
        <dbReference type="ARBA" id="ARBA00023163"/>
    </source>
</evidence>
<evidence type="ECO:0000313" key="14">
    <source>
        <dbReference type="EMBL" id="KAK5084668.1"/>
    </source>
</evidence>
<dbReference type="GO" id="GO:0008270">
    <property type="term" value="F:zinc ion binding"/>
    <property type="evidence" value="ECO:0007669"/>
    <property type="project" value="UniProtKB-KW"/>
</dbReference>
<dbReference type="InterPro" id="IPR013150">
    <property type="entry name" value="TFIIB_cyclin"/>
</dbReference>
<feature type="compositionally biased region" description="Low complexity" evidence="11">
    <location>
        <begin position="715"/>
        <end position="724"/>
    </location>
</feature>
<evidence type="ECO:0000256" key="6">
    <source>
        <dbReference type="ARBA" id="ARBA00022833"/>
    </source>
</evidence>
<feature type="compositionally biased region" description="Basic and acidic residues" evidence="11">
    <location>
        <begin position="566"/>
        <end position="583"/>
    </location>
</feature>
<keyword evidence="5" id="KW-0863">Zinc-finger</keyword>
<comment type="subcellular location">
    <subcellularLocation>
        <location evidence="1">Nucleus</location>
    </subcellularLocation>
</comment>
<protein>
    <submittedName>
        <fullName evidence="14">Transcription factor TFIIIB subunit brf1</fullName>
    </submittedName>
</protein>
<dbReference type="Pfam" id="PF07741">
    <property type="entry name" value="BRF1"/>
    <property type="match status" value="1"/>
</dbReference>
<keyword evidence="15" id="KW-1185">Reference proteome</keyword>
<sequence>MWIFKTAYTVRRARGGGKYALMLIDFAEASQPQLNVFELGKMAKDLQRMLYLTESLGHKWQELEDKKKDATEERKAELTQEQEAMSRDNHSLNLQDPEDLIERFCDKLDFGEMTMRVKKDAVNVTKTMNRDWMTTGRRPAGVAGAAVIIAARMNNFRRTLREVVLVAKVTEITLSKRIEEFKETKSSKMSVEAFRAIDQDTAQVDQETMPPSYYQKLPEWQEKQAAKKRKRGRNGGQLPETAAEIETGEEPPTDTDNDSGDGEEDEEEDTEQPPAKRPRVDADGFAVPELPVRPSRTPQPDQPQKRKVGKPKGAKNWQPPPPTEAELQEEEDLTEDIRDQLRRNASLDPTGSIAQSETARELPAPAPGVVNIMYPAPKSKEGVGPHVHSDVGNTMKGVQMNAEIENDEFDDDPDVANCVLNETERTIKETIWVTENADWLRLEHSKKIKKELKDRELREKGIDPEKERLKKLRRKDGMMRAGRSGDIAYLEEARNKKRARGENDPNVQDDGEGQEDEDDHARRQRISQGARGSVQVMLQQRGTFSRRVDYDKLSQAYVLPGFEDSSESRSESPDTRHEADHFFRPATSKGAANSNVRRARVTLAGTMRKLTSNDTEGETDTDAPSPGARSRSRSAPNDESAAAAAETTPEVSERPTQADTTGQLLTPGPSQAAPLRQVSPMPRPSPVPSIIDESDSPLSSTHTPAGYGSGAHNTPQPMQQLQQQVKHPVPDEPDDNNDDDDDDDEEEEEEENENENEDQEDPGDDPDVYFARGEEFMGEAEEVVEDHEL</sequence>
<dbReference type="GO" id="GO:0097550">
    <property type="term" value="C:transcription preinitiation complex"/>
    <property type="evidence" value="ECO:0007669"/>
    <property type="project" value="TreeGrafter"/>
</dbReference>
<evidence type="ECO:0000256" key="11">
    <source>
        <dbReference type="SAM" id="MobiDB-lite"/>
    </source>
</evidence>
<evidence type="ECO:0000256" key="3">
    <source>
        <dbReference type="ARBA" id="ARBA00022723"/>
    </source>
</evidence>
<feature type="compositionally biased region" description="Polar residues" evidence="11">
    <location>
        <begin position="347"/>
        <end position="357"/>
    </location>
</feature>
<keyword evidence="4" id="KW-0677">Repeat</keyword>
<feature type="domain" description="Brf1 TBP-binding" evidence="13">
    <location>
        <begin position="407"/>
        <end position="554"/>
    </location>
</feature>
<evidence type="ECO:0000256" key="2">
    <source>
        <dbReference type="ARBA" id="ARBA00010857"/>
    </source>
</evidence>
<evidence type="ECO:0000256" key="10">
    <source>
        <dbReference type="SAM" id="Coils"/>
    </source>
</evidence>
<feature type="region of interest" description="Disordered" evidence="11">
    <location>
        <begin position="224"/>
        <end position="368"/>
    </location>
</feature>
<dbReference type="GO" id="GO:0005634">
    <property type="term" value="C:nucleus"/>
    <property type="evidence" value="ECO:0007669"/>
    <property type="project" value="UniProtKB-SubCell"/>
</dbReference>
<feature type="compositionally biased region" description="Low complexity" evidence="11">
    <location>
        <begin position="623"/>
        <end position="645"/>
    </location>
</feature>
<keyword evidence="10" id="KW-0175">Coiled coil</keyword>
<dbReference type="InterPro" id="IPR011665">
    <property type="entry name" value="BRF1_TBP-bd_dom"/>
</dbReference>
<dbReference type="AlphaFoldDB" id="A0AAN7SZS3"/>
<dbReference type="InterPro" id="IPR000812">
    <property type="entry name" value="TFIIB"/>
</dbReference>
<evidence type="ECO:0000313" key="15">
    <source>
        <dbReference type="Proteomes" id="UP001309876"/>
    </source>
</evidence>
<gene>
    <name evidence="14" type="primary">BRF1</name>
    <name evidence="14" type="ORF">LTR05_005746</name>
</gene>
<accession>A0AAN7SZS3</accession>
<dbReference type="PANTHER" id="PTHR11618">
    <property type="entry name" value="TRANSCRIPTION INITIATION FACTOR IIB-RELATED"/>
    <property type="match status" value="1"/>
</dbReference>
<evidence type="ECO:0000256" key="4">
    <source>
        <dbReference type="ARBA" id="ARBA00022737"/>
    </source>
</evidence>
<keyword evidence="7" id="KW-0805">Transcription regulation</keyword>
<feature type="compositionally biased region" description="Acidic residues" evidence="11">
    <location>
        <begin position="507"/>
        <end position="518"/>
    </location>
</feature>
<feature type="coiled-coil region" evidence="10">
    <location>
        <begin position="60"/>
        <end position="95"/>
    </location>
</feature>
<keyword evidence="9" id="KW-0539">Nucleus</keyword>
<feature type="compositionally biased region" description="Acidic residues" evidence="11">
    <location>
        <begin position="776"/>
        <end position="789"/>
    </location>
</feature>
<keyword evidence="3" id="KW-0479">Metal-binding</keyword>
<evidence type="ECO:0000256" key="9">
    <source>
        <dbReference type="ARBA" id="ARBA00023242"/>
    </source>
</evidence>
<keyword evidence="6" id="KW-0862">Zinc</keyword>
<name>A0AAN7SZS3_9EURO</name>
<evidence type="ECO:0000256" key="7">
    <source>
        <dbReference type="ARBA" id="ARBA00023015"/>
    </source>
</evidence>
<feature type="domain" description="Transcription factor TFIIB cyclin-like" evidence="12">
    <location>
        <begin position="92"/>
        <end position="184"/>
    </location>
</feature>
<evidence type="ECO:0000259" key="13">
    <source>
        <dbReference type="Pfam" id="PF07741"/>
    </source>
</evidence>
<feature type="compositionally biased region" description="Acidic residues" evidence="11">
    <location>
        <begin position="731"/>
        <end position="767"/>
    </location>
</feature>
<dbReference type="GO" id="GO:0070897">
    <property type="term" value="P:transcription preinitiation complex assembly"/>
    <property type="evidence" value="ECO:0007669"/>
    <property type="project" value="InterPro"/>
</dbReference>
<comment type="caution">
    <text evidence="14">The sequence shown here is derived from an EMBL/GenBank/DDBJ whole genome shotgun (WGS) entry which is preliminary data.</text>
</comment>
<feature type="compositionally biased region" description="Acidic residues" evidence="11">
    <location>
        <begin position="246"/>
        <end position="271"/>
    </location>
</feature>
<dbReference type="GO" id="GO:0000995">
    <property type="term" value="F:RNA polymerase III general transcription initiation factor activity"/>
    <property type="evidence" value="ECO:0007669"/>
    <property type="project" value="TreeGrafter"/>
</dbReference>
<dbReference type="GO" id="GO:0001006">
    <property type="term" value="F:RNA polymerase III type 3 promoter sequence-specific DNA binding"/>
    <property type="evidence" value="ECO:0007669"/>
    <property type="project" value="TreeGrafter"/>
</dbReference>
<dbReference type="PROSITE" id="PS00782">
    <property type="entry name" value="TFIIB"/>
    <property type="match status" value="1"/>
</dbReference>
<evidence type="ECO:0000256" key="1">
    <source>
        <dbReference type="ARBA" id="ARBA00004123"/>
    </source>
</evidence>
<feature type="region of interest" description="Disordered" evidence="11">
    <location>
        <begin position="450"/>
        <end position="789"/>
    </location>
</feature>
<evidence type="ECO:0000259" key="12">
    <source>
        <dbReference type="Pfam" id="PF00382"/>
    </source>
</evidence>
<dbReference type="Gene3D" id="1.20.5.650">
    <property type="entry name" value="Single helix bin"/>
    <property type="match status" value="1"/>
</dbReference>
<dbReference type="FunFam" id="1.10.472.10:FF:000002">
    <property type="entry name" value="Transcription factor IIIB 90 kDa subunit"/>
    <property type="match status" value="1"/>
</dbReference>
<feature type="compositionally biased region" description="Polar residues" evidence="11">
    <location>
        <begin position="654"/>
        <end position="664"/>
    </location>
</feature>
<dbReference type="Gene3D" id="1.10.472.10">
    <property type="entry name" value="Cyclin-like"/>
    <property type="match status" value="1"/>
</dbReference>
<feature type="compositionally biased region" description="Basic and acidic residues" evidence="11">
    <location>
        <begin position="450"/>
        <end position="468"/>
    </location>
</feature>